<reference evidence="4" key="1">
    <citation type="submission" date="2019-02" db="EMBL/GenBank/DDBJ databases">
        <title>Glaciihabitans arcticus sp. nov., a psychrotolerant bacterium isolated from polar soil.</title>
        <authorList>
            <person name="Dahal R.H."/>
        </authorList>
    </citation>
    <scope>NUCLEOTIDE SEQUENCE [LARGE SCALE GENOMIC DNA]</scope>
    <source>
        <strain evidence="4">RP-3-7</strain>
    </source>
</reference>
<organism evidence="3 4">
    <name type="scientific">Glaciihabitans arcticus</name>
    <dbReference type="NCBI Taxonomy" id="2668039"/>
    <lineage>
        <taxon>Bacteria</taxon>
        <taxon>Bacillati</taxon>
        <taxon>Actinomycetota</taxon>
        <taxon>Actinomycetes</taxon>
        <taxon>Micrococcales</taxon>
        <taxon>Microbacteriaceae</taxon>
        <taxon>Glaciihabitans</taxon>
    </lineage>
</organism>
<comment type="caution">
    <text evidence="3">The sequence shown here is derived from an EMBL/GenBank/DDBJ whole genome shotgun (WGS) entry which is preliminary data.</text>
</comment>
<feature type="transmembrane region" description="Helical" evidence="1">
    <location>
        <begin position="54"/>
        <end position="75"/>
    </location>
</feature>
<keyword evidence="1" id="KW-1133">Transmembrane helix</keyword>
<dbReference type="InterPro" id="IPR038765">
    <property type="entry name" value="Papain-like_cys_pep_sf"/>
</dbReference>
<keyword evidence="1" id="KW-0812">Transmembrane</keyword>
<gene>
    <name evidence="3" type="ORF">EYE40_10590</name>
</gene>
<dbReference type="Gene3D" id="2.60.40.2700">
    <property type="match status" value="1"/>
</dbReference>
<proteinExistence type="predicted"/>
<keyword evidence="4" id="KW-1185">Reference proteome</keyword>
<name>A0A4Q9GW21_9MICO</name>
<dbReference type="PROSITE" id="PS50911">
    <property type="entry name" value="CHAP"/>
    <property type="match status" value="1"/>
</dbReference>
<evidence type="ECO:0000313" key="4">
    <source>
        <dbReference type="Proteomes" id="UP000294194"/>
    </source>
</evidence>
<accession>A0A4Q9GW21</accession>
<dbReference type="SUPFAM" id="SSF54001">
    <property type="entry name" value="Cysteine proteinases"/>
    <property type="match status" value="1"/>
</dbReference>
<dbReference type="EMBL" id="SISG01000001">
    <property type="protein sequence ID" value="TBN57798.1"/>
    <property type="molecule type" value="Genomic_DNA"/>
</dbReference>
<dbReference type="Gene3D" id="3.90.1720.10">
    <property type="entry name" value="endopeptidase domain like (from Nostoc punctiforme)"/>
    <property type="match status" value="1"/>
</dbReference>
<feature type="domain" description="Peptidase C51" evidence="2">
    <location>
        <begin position="96"/>
        <end position="218"/>
    </location>
</feature>
<dbReference type="InterPro" id="IPR036426">
    <property type="entry name" value="Bulb-type_lectin_dom_sf"/>
</dbReference>
<evidence type="ECO:0000256" key="1">
    <source>
        <dbReference type="SAM" id="Phobius"/>
    </source>
</evidence>
<dbReference type="Gene3D" id="2.60.40.10">
    <property type="entry name" value="Immunoglobulins"/>
    <property type="match status" value="1"/>
</dbReference>
<keyword evidence="1" id="KW-0472">Membrane</keyword>
<dbReference type="Pfam" id="PF05257">
    <property type="entry name" value="CHAP"/>
    <property type="match status" value="1"/>
</dbReference>
<sequence>MPRRTASPRSCASSSSTDFPFALAQHAGSTDTGFGVQRFFGGQTLMLSARARSFGRSIVTILAVVAVTAGLSLTAPAQSASAASTTLCTGYAQCTALGMSNHGYSTRSGNSYWRMYGGHNCTNYAAYMMVSAGMANVRPWTNATGNASGWGVGYKKATNQTPTVGSIAWWTPNSGHVAYVEAVISPTEILISEDSWGGDFHWRHLTKANGGWPEGFIHFKDASGVGSVPEFRGKASTTTVYTDSSKANLADTTVMKPGTTAWVDMKFVNTGRTAWTGLSLATQAPNDHDSVLAQGWTAANRAAVQSEAIVSPGRTASFGFSIRIPTGLADGTPVVENFAPVLADGTRVIAAAGKLSVVADSRNLFTTKPTPTISGLPREGQVLSAAAGSWKPNGATYKYTWMRDGAAIAGATAPTFALSATDVGRKISVKVTASANRYLSTAKTSVSTAPIASTRPATIALGDRWKVNSQIVSPNGRYRVVLSSKGVLVLQDRLKGTNLWKSKSAGVGATMHMLPNGTFAAYNKKGKLVWSTKSHKNGVTQGIVTDNGSFRMMTTPGKYVWIVR</sequence>
<evidence type="ECO:0000313" key="3">
    <source>
        <dbReference type="EMBL" id="TBN57798.1"/>
    </source>
</evidence>
<evidence type="ECO:0000259" key="2">
    <source>
        <dbReference type="PROSITE" id="PS50911"/>
    </source>
</evidence>
<dbReference type="AlphaFoldDB" id="A0A4Q9GW21"/>
<dbReference type="Proteomes" id="UP000294194">
    <property type="component" value="Unassembled WGS sequence"/>
</dbReference>
<dbReference type="SUPFAM" id="SSF51110">
    <property type="entry name" value="alpha-D-mannose-specific plant lectins"/>
    <property type="match status" value="1"/>
</dbReference>
<dbReference type="GO" id="GO:0005975">
    <property type="term" value="P:carbohydrate metabolic process"/>
    <property type="evidence" value="ECO:0007669"/>
    <property type="project" value="UniProtKB-ARBA"/>
</dbReference>
<dbReference type="InterPro" id="IPR013783">
    <property type="entry name" value="Ig-like_fold"/>
</dbReference>
<dbReference type="Gene3D" id="2.90.10.10">
    <property type="entry name" value="Bulb-type lectin domain"/>
    <property type="match status" value="1"/>
</dbReference>
<dbReference type="InterPro" id="IPR007921">
    <property type="entry name" value="CHAP_dom"/>
</dbReference>
<protein>
    <submittedName>
        <fullName evidence="3">CHAP domain-containing protein</fullName>
    </submittedName>
</protein>